<organism evidence="3 4">
    <name type="scientific">Parvularcula bermudensis (strain ATCC BAA-594 / HTCC2503 / KCTC 12087)</name>
    <dbReference type="NCBI Taxonomy" id="314260"/>
    <lineage>
        <taxon>Bacteria</taxon>
        <taxon>Pseudomonadati</taxon>
        <taxon>Pseudomonadota</taxon>
        <taxon>Alphaproteobacteria</taxon>
        <taxon>Parvularculales</taxon>
        <taxon>Parvularculaceae</taxon>
        <taxon>Parvularcula</taxon>
    </lineage>
</organism>
<dbReference type="AlphaFoldDB" id="E0TI96"/>
<reference evidence="3 4" key="2">
    <citation type="journal article" date="2011" name="J. Bacteriol.">
        <title>Complete genome sequence of strain HTCC2503T of Parvularcula bermudensis, the type species of the order "Parvularculales" in the class Alphaproteobacteria.</title>
        <authorList>
            <person name="Oh H.M."/>
            <person name="Kang I."/>
            <person name="Vergin K.L."/>
            <person name="Kang D."/>
            <person name="Rhee K.H."/>
            <person name="Giovannoni S.J."/>
            <person name="Cho J.C."/>
        </authorList>
    </citation>
    <scope>NUCLEOTIDE SEQUENCE [LARGE SCALE GENOMIC DNA]</scope>
    <source>
        <strain evidence="4">ATCC BAA-594 / HTCC2503 / KCTC 12087</strain>
    </source>
</reference>
<feature type="region of interest" description="Disordered" evidence="1">
    <location>
        <begin position="1"/>
        <end position="36"/>
    </location>
</feature>
<keyword evidence="2" id="KW-0472">Membrane</keyword>
<dbReference type="EMBL" id="CP002156">
    <property type="protein sequence ID" value="ADM09435.1"/>
    <property type="molecule type" value="Genomic_DNA"/>
</dbReference>
<gene>
    <name evidence="3" type="ordered locus">PB2503_06847</name>
</gene>
<dbReference type="KEGG" id="pbr:PB2503_06847"/>
<proteinExistence type="predicted"/>
<evidence type="ECO:0000256" key="2">
    <source>
        <dbReference type="SAM" id="Phobius"/>
    </source>
</evidence>
<dbReference type="HOGENOM" id="CLU_2524497_0_0_5"/>
<sequence length="84" mass="8887">MSKRSANNAPSPHVTDDDDPAKKPASASPRGSASALFVATPPIPSDDWRSVTHQFFNRRRRSGVAILAGVSLGLCGFLTIIALI</sequence>
<protein>
    <submittedName>
        <fullName evidence="3">Uncharacterized protein</fullName>
    </submittedName>
</protein>
<keyword evidence="2" id="KW-1133">Transmembrane helix</keyword>
<feature type="compositionally biased region" description="Low complexity" evidence="1">
    <location>
        <begin position="23"/>
        <end position="35"/>
    </location>
</feature>
<accession>E0TI96</accession>
<keyword evidence="4" id="KW-1185">Reference proteome</keyword>
<evidence type="ECO:0000313" key="3">
    <source>
        <dbReference type="EMBL" id="ADM09435.1"/>
    </source>
</evidence>
<dbReference type="Proteomes" id="UP000001302">
    <property type="component" value="Chromosome"/>
</dbReference>
<dbReference type="STRING" id="314260.PB2503_06847"/>
<name>E0TI96_PARBH</name>
<feature type="compositionally biased region" description="Polar residues" evidence="1">
    <location>
        <begin position="1"/>
        <end position="10"/>
    </location>
</feature>
<evidence type="ECO:0000256" key="1">
    <source>
        <dbReference type="SAM" id="MobiDB-lite"/>
    </source>
</evidence>
<evidence type="ECO:0000313" key="4">
    <source>
        <dbReference type="Proteomes" id="UP000001302"/>
    </source>
</evidence>
<reference evidence="4" key="1">
    <citation type="submission" date="2010-08" db="EMBL/GenBank/DDBJ databases">
        <title>Genome sequence of Parvularcula bermudensis HTCC2503.</title>
        <authorList>
            <person name="Kang D.-M."/>
            <person name="Oh H.-M."/>
            <person name="Cho J.-C."/>
        </authorList>
    </citation>
    <scope>NUCLEOTIDE SEQUENCE [LARGE SCALE GENOMIC DNA]</scope>
    <source>
        <strain evidence="4">ATCC BAA-594 / HTCC2503 / KCTC 12087</strain>
    </source>
</reference>
<feature type="transmembrane region" description="Helical" evidence="2">
    <location>
        <begin position="64"/>
        <end position="83"/>
    </location>
</feature>
<keyword evidence="2" id="KW-0812">Transmembrane</keyword>